<evidence type="ECO:0008006" key="4">
    <source>
        <dbReference type="Google" id="ProtNLM"/>
    </source>
</evidence>
<feature type="chain" id="PRO_5047086054" description="Lipoprotein" evidence="1">
    <location>
        <begin position="23"/>
        <end position="600"/>
    </location>
</feature>
<keyword evidence="1" id="KW-0732">Signal</keyword>
<gene>
    <name evidence="2" type="ORF">GCM10007320_44640</name>
</gene>
<evidence type="ECO:0000313" key="3">
    <source>
        <dbReference type="Proteomes" id="UP000626210"/>
    </source>
</evidence>
<evidence type="ECO:0000256" key="1">
    <source>
        <dbReference type="SAM" id="SignalP"/>
    </source>
</evidence>
<organism evidence="2 3">
    <name type="scientific">Pseudorhodoferax aquiterrae</name>
    <dbReference type="NCBI Taxonomy" id="747304"/>
    <lineage>
        <taxon>Bacteria</taxon>
        <taxon>Pseudomonadati</taxon>
        <taxon>Pseudomonadota</taxon>
        <taxon>Betaproteobacteria</taxon>
        <taxon>Burkholderiales</taxon>
        <taxon>Comamonadaceae</taxon>
    </lineage>
</organism>
<protein>
    <recommendedName>
        <fullName evidence="4">Lipoprotein</fullName>
    </recommendedName>
</protein>
<accession>A0ABQ3G7M3</accession>
<dbReference type="PROSITE" id="PS51257">
    <property type="entry name" value="PROKAR_LIPOPROTEIN"/>
    <property type="match status" value="1"/>
</dbReference>
<name>A0ABQ3G7M3_9BURK</name>
<sequence>MHSRNTCALSALALAASTFLVACGGGGGDDEPAPTERQVTGTVLDRALNNATACLDLNDNRACDAGEPSAMTSNGSFTISTTQAADAIVLVQATTSSTTSEGPVVAPYVLTAPLGRHAVISPYTTLLQSEVDSGRSANVAQAEETLLSFLVGTAGQVGGIQLYDNYQAAADTTPSAAQQKMLALGQLLTRGFAETAASVGGGSRAAFEAYSAVAPGSLQQLLYQIPTTLTPEQREALFLATRDSMVPSAATLAGVAKAKAATAAQPIEGAWVRTDGTTREVFLFGGDGTFVHQVVATPVGADYAFDNGLGYRYGRYSLSGSTLTLELIEAANARGPAAGTHSATVSGNAMTLDGTTLTRVASASNPLVGGWVRPQGLARPEYMVMFDDGSYAHSGFYYQNDRQTGSATALETARNVGVQIGSYAVSAGNADVVEFGATTIDFNGNLSVPSNPGVAHIQSDGSISLSGLRLVKLGSTLGAQAVTGFSEATRSRIWSGRYFSLTQGTGAGATVQYLYVKGPGTVVAFDRPAAVSAAACVTKDAPFTNIDPSDGILKQLVLGTGTTGTAYAQRRMVYGTPASFVTMLPIARPTDATARCVVPF</sequence>
<dbReference type="RefSeq" id="WP_189689102.1">
    <property type="nucleotide sequence ID" value="NZ_BMYK01000017.1"/>
</dbReference>
<dbReference type="Proteomes" id="UP000626210">
    <property type="component" value="Unassembled WGS sequence"/>
</dbReference>
<proteinExistence type="predicted"/>
<reference evidence="3" key="1">
    <citation type="journal article" date="2019" name="Int. J. Syst. Evol. Microbiol.">
        <title>The Global Catalogue of Microorganisms (GCM) 10K type strain sequencing project: providing services to taxonomists for standard genome sequencing and annotation.</title>
        <authorList>
            <consortium name="The Broad Institute Genomics Platform"/>
            <consortium name="The Broad Institute Genome Sequencing Center for Infectious Disease"/>
            <person name="Wu L."/>
            <person name="Ma J."/>
        </authorList>
    </citation>
    <scope>NUCLEOTIDE SEQUENCE [LARGE SCALE GENOMIC DNA]</scope>
    <source>
        <strain evidence="3">KCTC 23314</strain>
    </source>
</reference>
<keyword evidence="3" id="KW-1185">Reference proteome</keyword>
<feature type="signal peptide" evidence="1">
    <location>
        <begin position="1"/>
        <end position="22"/>
    </location>
</feature>
<dbReference type="EMBL" id="BMYK01000017">
    <property type="protein sequence ID" value="GHC93556.1"/>
    <property type="molecule type" value="Genomic_DNA"/>
</dbReference>
<evidence type="ECO:0000313" key="2">
    <source>
        <dbReference type="EMBL" id="GHC93556.1"/>
    </source>
</evidence>
<comment type="caution">
    <text evidence="2">The sequence shown here is derived from an EMBL/GenBank/DDBJ whole genome shotgun (WGS) entry which is preliminary data.</text>
</comment>